<protein>
    <recommendedName>
        <fullName evidence="3">Cell division protein FtsL</fullName>
    </recommendedName>
</protein>
<comment type="caution">
    <text evidence="1">The sequence shown here is derived from an EMBL/GenBank/DDBJ whole genome shotgun (WGS) entry which is preliminary data.</text>
</comment>
<name>A0A0P6X167_9CHLR</name>
<evidence type="ECO:0000313" key="2">
    <source>
        <dbReference type="Proteomes" id="UP000050417"/>
    </source>
</evidence>
<reference evidence="1 2" key="1">
    <citation type="submission" date="2015-07" db="EMBL/GenBank/DDBJ databases">
        <title>Genome sequence of Ornatilinea apprima DSM 23815.</title>
        <authorList>
            <person name="Hemp J."/>
            <person name="Ward L.M."/>
            <person name="Pace L.A."/>
            <person name="Fischer W.W."/>
        </authorList>
    </citation>
    <scope>NUCLEOTIDE SEQUENCE [LARGE SCALE GENOMIC DNA]</scope>
    <source>
        <strain evidence="1 2">P3M-1</strain>
    </source>
</reference>
<dbReference type="OrthoDB" id="166962at2"/>
<keyword evidence="2" id="KW-1185">Reference proteome</keyword>
<evidence type="ECO:0008006" key="3">
    <source>
        <dbReference type="Google" id="ProtNLM"/>
    </source>
</evidence>
<dbReference type="InterPro" id="IPR007060">
    <property type="entry name" value="FtsL/DivIC"/>
</dbReference>
<accession>A0A0P6X167</accession>
<sequence>MEKRRFPIEKRQLLLGGLILLFIVLIADLNSRLMELDRLNQERNRMATRYYWVTSTEAVLKTQIAYAQSDAAVEEWAREEGHMMKEGDVVIVPMVPKDATEQPEIIPTATPQVVEEIDAWRAIFFGD</sequence>
<dbReference type="EMBL" id="LGCL01000026">
    <property type="protein sequence ID" value="KPL76095.1"/>
    <property type="molecule type" value="Genomic_DNA"/>
</dbReference>
<evidence type="ECO:0000313" key="1">
    <source>
        <dbReference type="EMBL" id="KPL76095.1"/>
    </source>
</evidence>
<proteinExistence type="predicted"/>
<dbReference type="RefSeq" id="WP_075063292.1">
    <property type="nucleotide sequence ID" value="NZ_LGCL01000026.1"/>
</dbReference>
<dbReference type="AlphaFoldDB" id="A0A0P6X167"/>
<dbReference type="Proteomes" id="UP000050417">
    <property type="component" value="Unassembled WGS sequence"/>
</dbReference>
<gene>
    <name evidence="1" type="ORF">ADN00_12190</name>
</gene>
<dbReference type="Pfam" id="PF04977">
    <property type="entry name" value="DivIC"/>
    <property type="match status" value="1"/>
</dbReference>
<organism evidence="1 2">
    <name type="scientific">Ornatilinea apprima</name>
    <dbReference type="NCBI Taxonomy" id="1134406"/>
    <lineage>
        <taxon>Bacteria</taxon>
        <taxon>Bacillati</taxon>
        <taxon>Chloroflexota</taxon>
        <taxon>Anaerolineae</taxon>
        <taxon>Anaerolineales</taxon>
        <taxon>Anaerolineaceae</taxon>
        <taxon>Ornatilinea</taxon>
    </lineage>
</organism>